<dbReference type="Gene3D" id="1.10.510.10">
    <property type="entry name" value="Transferase(Phosphotransferase) domain 1"/>
    <property type="match status" value="1"/>
</dbReference>
<comment type="catalytic activity">
    <reaction evidence="18">
        <text>L-seryl-[protein] + ATP = O-phospho-L-seryl-[protein] + ADP + H(+)</text>
        <dbReference type="Rhea" id="RHEA:17989"/>
        <dbReference type="Rhea" id="RHEA-COMP:9863"/>
        <dbReference type="Rhea" id="RHEA-COMP:11604"/>
        <dbReference type="ChEBI" id="CHEBI:15378"/>
        <dbReference type="ChEBI" id="CHEBI:29999"/>
        <dbReference type="ChEBI" id="CHEBI:30616"/>
        <dbReference type="ChEBI" id="CHEBI:83421"/>
        <dbReference type="ChEBI" id="CHEBI:456216"/>
        <dbReference type="EC" id="2.7.11.1"/>
    </reaction>
</comment>
<evidence type="ECO:0000256" key="20">
    <source>
        <dbReference type="SAM" id="Phobius"/>
    </source>
</evidence>
<dbReference type="GO" id="GO:0004674">
    <property type="term" value="F:protein serine/threonine kinase activity"/>
    <property type="evidence" value="ECO:0007669"/>
    <property type="project" value="UniProtKB-KW"/>
</dbReference>
<dbReference type="PROSITE" id="PS50011">
    <property type="entry name" value="PROTEIN_KINASE_DOM"/>
    <property type="match status" value="1"/>
</dbReference>
<evidence type="ECO:0000256" key="18">
    <source>
        <dbReference type="ARBA" id="ARBA00048679"/>
    </source>
</evidence>
<keyword evidence="6" id="KW-0808">Transferase</keyword>
<evidence type="ECO:0000256" key="6">
    <source>
        <dbReference type="ARBA" id="ARBA00022679"/>
    </source>
</evidence>
<keyword evidence="10 19" id="KW-0547">Nucleotide-binding</keyword>
<dbReference type="Proteomes" id="UP001418222">
    <property type="component" value="Unassembled WGS sequence"/>
</dbReference>
<comment type="similarity">
    <text evidence="2">Belongs to the protein kinase superfamily. Ser/Thr protein kinase family.</text>
</comment>
<accession>A0AAP0AYK7</accession>
<evidence type="ECO:0000256" key="10">
    <source>
        <dbReference type="ARBA" id="ARBA00022741"/>
    </source>
</evidence>
<dbReference type="InterPro" id="IPR008271">
    <property type="entry name" value="Ser/Thr_kinase_AS"/>
</dbReference>
<keyword evidence="5" id="KW-0433">Leucine-rich repeat</keyword>
<dbReference type="SUPFAM" id="SSF52058">
    <property type="entry name" value="L domain-like"/>
    <property type="match status" value="1"/>
</dbReference>
<feature type="domain" description="Protein kinase" evidence="22">
    <location>
        <begin position="256"/>
        <end position="543"/>
    </location>
</feature>
<reference evidence="23 24" key="1">
    <citation type="journal article" date="2022" name="Nat. Plants">
        <title>Genomes of leafy and leafless Platanthera orchids illuminate the evolution of mycoheterotrophy.</title>
        <authorList>
            <person name="Li M.H."/>
            <person name="Liu K.W."/>
            <person name="Li Z."/>
            <person name="Lu H.C."/>
            <person name="Ye Q.L."/>
            <person name="Zhang D."/>
            <person name="Wang J.Y."/>
            <person name="Li Y.F."/>
            <person name="Zhong Z.M."/>
            <person name="Liu X."/>
            <person name="Yu X."/>
            <person name="Liu D.K."/>
            <person name="Tu X.D."/>
            <person name="Liu B."/>
            <person name="Hao Y."/>
            <person name="Liao X.Y."/>
            <person name="Jiang Y.T."/>
            <person name="Sun W.H."/>
            <person name="Chen J."/>
            <person name="Chen Y.Q."/>
            <person name="Ai Y."/>
            <person name="Zhai J.W."/>
            <person name="Wu S.S."/>
            <person name="Zhou Z."/>
            <person name="Hsiao Y.Y."/>
            <person name="Wu W.L."/>
            <person name="Chen Y.Y."/>
            <person name="Lin Y.F."/>
            <person name="Hsu J.L."/>
            <person name="Li C.Y."/>
            <person name="Wang Z.W."/>
            <person name="Zhao X."/>
            <person name="Zhong W.Y."/>
            <person name="Ma X.K."/>
            <person name="Ma L."/>
            <person name="Huang J."/>
            <person name="Chen G.Z."/>
            <person name="Huang M.Z."/>
            <person name="Huang L."/>
            <person name="Peng D.H."/>
            <person name="Luo Y.B."/>
            <person name="Zou S.Q."/>
            <person name="Chen S.P."/>
            <person name="Lan S."/>
            <person name="Tsai W.C."/>
            <person name="Van de Peer Y."/>
            <person name="Liu Z.J."/>
        </authorList>
    </citation>
    <scope>NUCLEOTIDE SEQUENCE [LARGE SCALE GENOMIC DNA]</scope>
    <source>
        <strain evidence="23">Lor287</strain>
    </source>
</reference>
<evidence type="ECO:0000256" key="1">
    <source>
        <dbReference type="ARBA" id="ARBA00004162"/>
    </source>
</evidence>
<dbReference type="EMBL" id="JBBWWQ010000019">
    <property type="protein sequence ID" value="KAK8919282.1"/>
    <property type="molecule type" value="Genomic_DNA"/>
</dbReference>
<dbReference type="PANTHER" id="PTHR48006">
    <property type="entry name" value="LEUCINE-RICH REPEAT-CONTAINING PROTEIN DDB_G0281931-RELATED"/>
    <property type="match status" value="1"/>
</dbReference>
<evidence type="ECO:0000256" key="11">
    <source>
        <dbReference type="ARBA" id="ARBA00022777"/>
    </source>
</evidence>
<dbReference type="SUPFAM" id="SSF56112">
    <property type="entry name" value="Protein kinase-like (PK-like)"/>
    <property type="match status" value="1"/>
</dbReference>
<comment type="caution">
    <text evidence="23">The sequence shown here is derived from an EMBL/GenBank/DDBJ whole genome shotgun (WGS) entry which is preliminary data.</text>
</comment>
<keyword evidence="7 20" id="KW-0812">Transmembrane</keyword>
<dbReference type="FunFam" id="3.80.10.10:FF:000129">
    <property type="entry name" value="Leucine-rich repeat receptor-like kinase"/>
    <property type="match status" value="1"/>
</dbReference>
<protein>
    <recommendedName>
        <fullName evidence="3">non-specific serine/threonine protein kinase</fullName>
        <ecNumber evidence="3">2.7.11.1</ecNumber>
    </recommendedName>
</protein>
<keyword evidence="9" id="KW-0677">Repeat</keyword>
<dbReference type="Gene3D" id="3.80.10.10">
    <property type="entry name" value="Ribonuclease Inhibitor"/>
    <property type="match status" value="1"/>
</dbReference>
<dbReference type="PANTHER" id="PTHR48006:SF102">
    <property type="entry name" value="LEUCINE-RICH REPEAT-CONTAINING PROTEIN DDB_G0281931-RELATED"/>
    <property type="match status" value="1"/>
</dbReference>
<evidence type="ECO:0000256" key="4">
    <source>
        <dbReference type="ARBA" id="ARBA00022527"/>
    </source>
</evidence>
<dbReference type="Pfam" id="PF00560">
    <property type="entry name" value="LRR_1"/>
    <property type="match status" value="1"/>
</dbReference>
<dbReference type="InterPro" id="IPR001611">
    <property type="entry name" value="Leu-rich_rpt"/>
</dbReference>
<dbReference type="InterPro" id="IPR000719">
    <property type="entry name" value="Prot_kinase_dom"/>
</dbReference>
<gene>
    <name evidence="23" type="primary">SERK1</name>
    <name evidence="23" type="ORF">KSP39_PZI021849</name>
</gene>
<evidence type="ECO:0000256" key="13">
    <source>
        <dbReference type="ARBA" id="ARBA00022989"/>
    </source>
</evidence>
<evidence type="ECO:0000256" key="19">
    <source>
        <dbReference type="PROSITE-ProRule" id="PRU10141"/>
    </source>
</evidence>
<feature type="binding site" evidence="19">
    <location>
        <position position="284"/>
    </location>
    <ligand>
        <name>ATP</name>
        <dbReference type="ChEBI" id="CHEBI:30616"/>
    </ligand>
</feature>
<dbReference type="Pfam" id="PF08263">
    <property type="entry name" value="LRRNT_2"/>
    <property type="match status" value="1"/>
</dbReference>
<keyword evidence="16" id="KW-0325">Glycoprotein</keyword>
<dbReference type="InterPro" id="IPR051824">
    <property type="entry name" value="LRR_Rcpt-Like_S/T_Kinase"/>
</dbReference>
<dbReference type="InterPro" id="IPR011009">
    <property type="entry name" value="Kinase-like_dom_sf"/>
</dbReference>
<dbReference type="EC" id="2.7.11.1" evidence="3"/>
<dbReference type="InterPro" id="IPR032675">
    <property type="entry name" value="LRR_dom_sf"/>
</dbReference>
<dbReference type="AlphaFoldDB" id="A0AAP0AYK7"/>
<dbReference type="SMART" id="SM00220">
    <property type="entry name" value="S_TKc"/>
    <property type="match status" value="1"/>
</dbReference>
<dbReference type="Pfam" id="PF07714">
    <property type="entry name" value="PK_Tyr_Ser-Thr"/>
    <property type="match status" value="1"/>
</dbReference>
<feature type="transmembrane region" description="Helical" evidence="20">
    <location>
        <begin position="194"/>
        <end position="217"/>
    </location>
</feature>
<evidence type="ECO:0000313" key="24">
    <source>
        <dbReference type="Proteomes" id="UP001418222"/>
    </source>
</evidence>
<dbReference type="InterPro" id="IPR013210">
    <property type="entry name" value="LRR_N_plant-typ"/>
</dbReference>
<proteinExistence type="inferred from homology"/>
<keyword evidence="24" id="KW-1185">Reference proteome</keyword>
<keyword evidence="14 20" id="KW-0472">Membrane</keyword>
<evidence type="ECO:0000313" key="23">
    <source>
        <dbReference type="EMBL" id="KAK8919282.1"/>
    </source>
</evidence>
<dbReference type="InterPro" id="IPR017441">
    <property type="entry name" value="Protein_kinase_ATP_BS"/>
</dbReference>
<evidence type="ECO:0000256" key="7">
    <source>
        <dbReference type="ARBA" id="ARBA00022692"/>
    </source>
</evidence>
<keyword evidence="4" id="KW-0723">Serine/threonine-protein kinase</keyword>
<keyword evidence="11 23" id="KW-0418">Kinase</keyword>
<evidence type="ECO:0000256" key="21">
    <source>
        <dbReference type="SAM" id="SignalP"/>
    </source>
</evidence>
<comment type="subcellular location">
    <subcellularLocation>
        <location evidence="1">Cell membrane</location>
        <topology evidence="1">Single-pass membrane protein</topology>
    </subcellularLocation>
</comment>
<organism evidence="23 24">
    <name type="scientific">Platanthera zijinensis</name>
    <dbReference type="NCBI Taxonomy" id="2320716"/>
    <lineage>
        <taxon>Eukaryota</taxon>
        <taxon>Viridiplantae</taxon>
        <taxon>Streptophyta</taxon>
        <taxon>Embryophyta</taxon>
        <taxon>Tracheophyta</taxon>
        <taxon>Spermatophyta</taxon>
        <taxon>Magnoliopsida</taxon>
        <taxon>Liliopsida</taxon>
        <taxon>Asparagales</taxon>
        <taxon>Orchidaceae</taxon>
        <taxon>Orchidoideae</taxon>
        <taxon>Orchideae</taxon>
        <taxon>Orchidinae</taxon>
        <taxon>Platanthera</taxon>
    </lineage>
</organism>
<comment type="catalytic activity">
    <reaction evidence="17">
        <text>L-threonyl-[protein] + ATP = O-phospho-L-threonyl-[protein] + ADP + H(+)</text>
        <dbReference type="Rhea" id="RHEA:46608"/>
        <dbReference type="Rhea" id="RHEA-COMP:11060"/>
        <dbReference type="Rhea" id="RHEA-COMP:11605"/>
        <dbReference type="ChEBI" id="CHEBI:15378"/>
        <dbReference type="ChEBI" id="CHEBI:30013"/>
        <dbReference type="ChEBI" id="CHEBI:30616"/>
        <dbReference type="ChEBI" id="CHEBI:61977"/>
        <dbReference type="ChEBI" id="CHEBI:456216"/>
        <dbReference type="EC" id="2.7.11.1"/>
    </reaction>
</comment>
<evidence type="ECO:0000256" key="17">
    <source>
        <dbReference type="ARBA" id="ARBA00047899"/>
    </source>
</evidence>
<dbReference type="GO" id="GO:0005524">
    <property type="term" value="F:ATP binding"/>
    <property type="evidence" value="ECO:0007669"/>
    <property type="project" value="UniProtKB-UniRule"/>
</dbReference>
<evidence type="ECO:0000256" key="12">
    <source>
        <dbReference type="ARBA" id="ARBA00022840"/>
    </source>
</evidence>
<dbReference type="Gene3D" id="3.30.200.20">
    <property type="entry name" value="Phosphorylase Kinase, domain 1"/>
    <property type="match status" value="1"/>
</dbReference>
<dbReference type="FunFam" id="3.30.200.20:FF:000015">
    <property type="entry name" value="Somatic embryogenesis receptor kinase 1"/>
    <property type="match status" value="1"/>
</dbReference>
<evidence type="ECO:0000256" key="3">
    <source>
        <dbReference type="ARBA" id="ARBA00012513"/>
    </source>
</evidence>
<evidence type="ECO:0000256" key="2">
    <source>
        <dbReference type="ARBA" id="ARBA00008684"/>
    </source>
</evidence>
<evidence type="ECO:0000256" key="15">
    <source>
        <dbReference type="ARBA" id="ARBA00023170"/>
    </source>
</evidence>
<keyword evidence="15 23" id="KW-0675">Receptor</keyword>
<evidence type="ECO:0000256" key="9">
    <source>
        <dbReference type="ARBA" id="ARBA00022737"/>
    </source>
</evidence>
<dbReference type="GO" id="GO:0005886">
    <property type="term" value="C:plasma membrane"/>
    <property type="evidence" value="ECO:0007669"/>
    <property type="project" value="UniProtKB-SubCell"/>
</dbReference>
<keyword evidence="12 19" id="KW-0067">ATP-binding</keyword>
<keyword evidence="13 20" id="KW-1133">Transmembrane helix</keyword>
<dbReference type="FunFam" id="1.10.510.10:FF:000016">
    <property type="entry name" value="Somatic embryogenesis receptor-like kinase 1"/>
    <property type="match status" value="1"/>
</dbReference>
<dbReference type="PROSITE" id="PS00107">
    <property type="entry name" value="PROTEIN_KINASE_ATP"/>
    <property type="match status" value="1"/>
</dbReference>
<evidence type="ECO:0000256" key="8">
    <source>
        <dbReference type="ARBA" id="ARBA00022729"/>
    </source>
</evidence>
<evidence type="ECO:0000256" key="16">
    <source>
        <dbReference type="ARBA" id="ARBA00023180"/>
    </source>
</evidence>
<name>A0AAP0AYK7_9ASPA</name>
<evidence type="ECO:0000256" key="5">
    <source>
        <dbReference type="ARBA" id="ARBA00022614"/>
    </source>
</evidence>
<dbReference type="GO" id="GO:0009742">
    <property type="term" value="P:brassinosteroid mediated signaling pathway"/>
    <property type="evidence" value="ECO:0007669"/>
    <property type="project" value="UniProtKB-ARBA"/>
</dbReference>
<dbReference type="InterPro" id="IPR001245">
    <property type="entry name" value="Ser-Thr/Tyr_kinase_cat_dom"/>
</dbReference>
<evidence type="ECO:0000259" key="22">
    <source>
        <dbReference type="PROSITE" id="PS50011"/>
    </source>
</evidence>
<evidence type="ECO:0000256" key="14">
    <source>
        <dbReference type="ARBA" id="ARBA00023136"/>
    </source>
</evidence>
<feature type="chain" id="PRO_5043044652" description="non-specific serine/threonine protein kinase" evidence="21">
    <location>
        <begin position="30"/>
        <end position="579"/>
    </location>
</feature>
<dbReference type="PROSITE" id="PS00108">
    <property type="entry name" value="PROTEIN_KINASE_ST"/>
    <property type="match status" value="1"/>
</dbReference>
<keyword evidence="8 21" id="KW-0732">Signal</keyword>
<feature type="signal peptide" evidence="21">
    <location>
        <begin position="1"/>
        <end position="29"/>
    </location>
</feature>
<sequence>MKIWMRMTSKRWFLFFISVLHPLARLVLANTESEALVSLSTMLNDPKKELQSWVRNAKTPCTWFRVKCNGEIVTEVDLGNAQLSGQLVPQLGQLKNLASFRLNNNSLSGQIPLSLTNISTLQILDLSNNNLSGEVPFNGSFSRFTPVSFANNLHLCGPGTTKACPGAPPLSPPPPLVVPTLLSSPGSSASSTGAIAAGVAAGAALLFAAPAFGFAWWRRRKQQDYFFDVPEEDPKVHLGQLKRFSLRELQVATDGFSNKNILGRGGFGKVYKGRLVDGSLVAVKRLKEERTSGGERQFQTELEMISMAVHRNLLRLRGFCMTSTERLLVYPCMANGSVASCLRERTSNQPPLEWLTRKGIALGSARGLSYLHDQCDPKIIHRDVKAANILLDEEFEAVVGDFGLARLMDYGDSHVTTRTHGTIGHIAPEYLSSGRVSEKTDVFAYGIMLLELVTGQGTYDLARLANGDDLMLLDWVKRLVREKKLDQLVDPDMQRNYVEAEVESLIRVALICTEGSPVKRPKMSEVVRMLAGDGLAERWEEWPNVEVIRQDLDMAPHGNPNGIVDSTNSLHALELSGGT</sequence>